<comment type="caution">
    <text evidence="2">The sequence shown here is derived from an EMBL/GenBank/DDBJ whole genome shotgun (WGS) entry which is preliminary data.</text>
</comment>
<feature type="region of interest" description="Disordered" evidence="1">
    <location>
        <begin position="24"/>
        <end position="44"/>
    </location>
</feature>
<feature type="region of interest" description="Disordered" evidence="1">
    <location>
        <begin position="61"/>
        <end position="91"/>
    </location>
</feature>
<feature type="compositionally biased region" description="Basic and acidic residues" evidence="1">
    <location>
        <begin position="82"/>
        <end position="91"/>
    </location>
</feature>
<reference evidence="2 3" key="1">
    <citation type="journal article" date="2016" name="DNA Res.">
        <title>The draft genome of MD-2 pineapple using hybrid error correction of long reads.</title>
        <authorList>
            <person name="Redwan R.M."/>
            <person name="Saidin A."/>
            <person name="Kumar S.V."/>
        </authorList>
    </citation>
    <scope>NUCLEOTIDE SEQUENCE [LARGE SCALE GENOMIC DNA]</scope>
    <source>
        <strain evidence="3">cv. MD2</strain>
        <tissue evidence="2">Leaf</tissue>
    </source>
</reference>
<dbReference type="EMBL" id="LSRQ01002554">
    <property type="protein sequence ID" value="OAY73975.1"/>
    <property type="molecule type" value="Genomic_DNA"/>
</dbReference>
<gene>
    <name evidence="2" type="ORF">ACMD2_15719</name>
</gene>
<evidence type="ECO:0000256" key="1">
    <source>
        <dbReference type="SAM" id="MobiDB-lite"/>
    </source>
</evidence>
<name>A0A199VAZ6_ANACO</name>
<dbReference type="AlphaFoldDB" id="A0A199VAZ6"/>
<feature type="compositionally biased region" description="Polar residues" evidence="1">
    <location>
        <begin position="26"/>
        <end position="39"/>
    </location>
</feature>
<dbReference type="Proteomes" id="UP000092600">
    <property type="component" value="Unassembled WGS sequence"/>
</dbReference>
<proteinExistence type="predicted"/>
<sequence>MKPFYTVGSPISKTPFKKPFFATTAADRSTATPKNGNPRSQKEAIAGELCGEAVRGRDALSGGKLFSRLRPSKTSYNSPGPKADRRRGMSS</sequence>
<protein>
    <submittedName>
        <fullName evidence="2">Uncharacterized protein</fullName>
    </submittedName>
</protein>
<evidence type="ECO:0000313" key="2">
    <source>
        <dbReference type="EMBL" id="OAY73975.1"/>
    </source>
</evidence>
<organism evidence="2 3">
    <name type="scientific">Ananas comosus</name>
    <name type="common">Pineapple</name>
    <name type="synonym">Ananas ananas</name>
    <dbReference type="NCBI Taxonomy" id="4615"/>
    <lineage>
        <taxon>Eukaryota</taxon>
        <taxon>Viridiplantae</taxon>
        <taxon>Streptophyta</taxon>
        <taxon>Embryophyta</taxon>
        <taxon>Tracheophyta</taxon>
        <taxon>Spermatophyta</taxon>
        <taxon>Magnoliopsida</taxon>
        <taxon>Liliopsida</taxon>
        <taxon>Poales</taxon>
        <taxon>Bromeliaceae</taxon>
        <taxon>Bromelioideae</taxon>
        <taxon>Ananas</taxon>
    </lineage>
</organism>
<accession>A0A199VAZ6</accession>
<evidence type="ECO:0000313" key="3">
    <source>
        <dbReference type="Proteomes" id="UP000092600"/>
    </source>
</evidence>